<dbReference type="AlphaFoldDB" id="A0A0C3LIC8"/>
<dbReference type="GO" id="GO:0005506">
    <property type="term" value="F:iron ion binding"/>
    <property type="evidence" value="ECO:0007669"/>
    <property type="project" value="InterPro"/>
</dbReference>
<dbReference type="HOGENOM" id="CLU_083058_1_0_1"/>
<dbReference type="PANTHER" id="PTHR24305">
    <property type="entry name" value="CYTOCHROME P450"/>
    <property type="match status" value="1"/>
</dbReference>
<evidence type="ECO:0000313" key="12">
    <source>
        <dbReference type="Proteomes" id="UP000054248"/>
    </source>
</evidence>
<evidence type="ECO:0000256" key="2">
    <source>
        <dbReference type="ARBA" id="ARBA00005179"/>
    </source>
</evidence>
<dbReference type="Gene3D" id="1.10.630.10">
    <property type="entry name" value="Cytochrome P450"/>
    <property type="match status" value="1"/>
</dbReference>
<comment type="similarity">
    <text evidence="3 10">Belongs to the cytochrome P450 family.</text>
</comment>
<dbReference type="InterPro" id="IPR050121">
    <property type="entry name" value="Cytochrome_P450_monoxygenase"/>
</dbReference>
<comment type="cofactor">
    <cofactor evidence="1 9">
        <name>heme</name>
        <dbReference type="ChEBI" id="CHEBI:30413"/>
    </cofactor>
</comment>
<accession>A0A0C3LIC8</accession>
<dbReference type="GO" id="GO:0016705">
    <property type="term" value="F:oxidoreductase activity, acting on paired donors, with incorporation or reduction of molecular oxygen"/>
    <property type="evidence" value="ECO:0007669"/>
    <property type="project" value="InterPro"/>
</dbReference>
<dbReference type="Proteomes" id="UP000054248">
    <property type="component" value="Unassembled WGS sequence"/>
</dbReference>
<protein>
    <recommendedName>
        <fullName evidence="13">Cytochrome P450</fullName>
    </recommendedName>
</protein>
<dbReference type="EMBL" id="KN822946">
    <property type="protein sequence ID" value="KIO33748.1"/>
    <property type="molecule type" value="Genomic_DNA"/>
</dbReference>
<keyword evidence="8 10" id="KW-0503">Monooxygenase</keyword>
<dbReference type="PRINTS" id="PR00385">
    <property type="entry name" value="P450"/>
</dbReference>
<evidence type="ECO:0000256" key="5">
    <source>
        <dbReference type="ARBA" id="ARBA00022723"/>
    </source>
</evidence>
<dbReference type="PRINTS" id="PR00465">
    <property type="entry name" value="EP450IV"/>
</dbReference>
<proteinExistence type="inferred from homology"/>
<keyword evidence="5 9" id="KW-0479">Metal-binding</keyword>
<dbReference type="Pfam" id="PF00067">
    <property type="entry name" value="p450"/>
    <property type="match status" value="2"/>
</dbReference>
<reference evidence="12" key="2">
    <citation type="submission" date="2015-01" db="EMBL/GenBank/DDBJ databases">
        <title>Evolutionary Origins and Diversification of the Mycorrhizal Mutualists.</title>
        <authorList>
            <consortium name="DOE Joint Genome Institute"/>
            <consortium name="Mycorrhizal Genomics Consortium"/>
            <person name="Kohler A."/>
            <person name="Kuo A."/>
            <person name="Nagy L.G."/>
            <person name="Floudas D."/>
            <person name="Copeland A."/>
            <person name="Barry K.W."/>
            <person name="Cichocki N."/>
            <person name="Veneault-Fourrey C."/>
            <person name="LaButti K."/>
            <person name="Lindquist E.A."/>
            <person name="Lipzen A."/>
            <person name="Lundell T."/>
            <person name="Morin E."/>
            <person name="Murat C."/>
            <person name="Riley R."/>
            <person name="Ohm R."/>
            <person name="Sun H."/>
            <person name="Tunlid A."/>
            <person name="Henrissat B."/>
            <person name="Grigoriev I.V."/>
            <person name="Hibbett D.S."/>
            <person name="Martin F."/>
        </authorList>
    </citation>
    <scope>NUCLEOTIDE SEQUENCE [LARGE SCALE GENOMIC DNA]</scope>
    <source>
        <strain evidence="12">MUT 4182</strain>
    </source>
</reference>
<dbReference type="STRING" id="1051891.A0A0C3LIC8"/>
<dbReference type="GO" id="GO:0004497">
    <property type="term" value="F:monooxygenase activity"/>
    <property type="evidence" value="ECO:0007669"/>
    <property type="project" value="UniProtKB-KW"/>
</dbReference>
<feature type="binding site" description="axial binding residue" evidence="9">
    <location>
        <position position="164"/>
    </location>
    <ligand>
        <name>heme</name>
        <dbReference type="ChEBI" id="CHEBI:30413"/>
    </ligand>
    <ligandPart>
        <name>Fe</name>
        <dbReference type="ChEBI" id="CHEBI:18248"/>
    </ligandPart>
</feature>
<comment type="pathway">
    <text evidence="2">Secondary metabolite biosynthesis.</text>
</comment>
<dbReference type="GO" id="GO:0020037">
    <property type="term" value="F:heme binding"/>
    <property type="evidence" value="ECO:0007669"/>
    <property type="project" value="InterPro"/>
</dbReference>
<evidence type="ECO:0000256" key="7">
    <source>
        <dbReference type="ARBA" id="ARBA00023004"/>
    </source>
</evidence>
<sequence length="225" mass="25205">MKFLTEAPEVQRALRKELLNVDDESEGRPLTFDEMMSPEKTPYFEAVVAEILRLSIVAGGSTRQTTQPVEFLGHTIPAGTNLVYLSGLACFNANIENEERLRSFDTKRMETAQKNGAGGRELWKTPTDKFEPERWIKVDSATGERTFDPKAGFSFPFGFGMRACPGKQLAMLELKIYIATLNLAFFLDRTPEKLSTHRAGMKLSRFPLQAYVSPKPWTSGSAMPS</sequence>
<dbReference type="InterPro" id="IPR036396">
    <property type="entry name" value="Cyt_P450_sf"/>
</dbReference>
<evidence type="ECO:0000256" key="6">
    <source>
        <dbReference type="ARBA" id="ARBA00023002"/>
    </source>
</evidence>
<gene>
    <name evidence="11" type="ORF">M407DRAFT_240906</name>
</gene>
<evidence type="ECO:0000256" key="10">
    <source>
        <dbReference type="RuleBase" id="RU000461"/>
    </source>
</evidence>
<dbReference type="PROSITE" id="PS00086">
    <property type="entry name" value="CYTOCHROME_P450"/>
    <property type="match status" value="1"/>
</dbReference>
<evidence type="ECO:0000256" key="9">
    <source>
        <dbReference type="PIRSR" id="PIRSR602403-1"/>
    </source>
</evidence>
<name>A0A0C3LIC8_9AGAM</name>
<evidence type="ECO:0000256" key="3">
    <source>
        <dbReference type="ARBA" id="ARBA00010617"/>
    </source>
</evidence>
<keyword evidence="6 10" id="KW-0560">Oxidoreductase</keyword>
<dbReference type="InterPro" id="IPR002403">
    <property type="entry name" value="Cyt_P450_E_grp-IV"/>
</dbReference>
<dbReference type="PANTHER" id="PTHR24305:SF166">
    <property type="entry name" value="CYTOCHROME P450 12A4, MITOCHONDRIAL-RELATED"/>
    <property type="match status" value="1"/>
</dbReference>
<evidence type="ECO:0000313" key="11">
    <source>
        <dbReference type="EMBL" id="KIO33748.1"/>
    </source>
</evidence>
<evidence type="ECO:0000256" key="4">
    <source>
        <dbReference type="ARBA" id="ARBA00022617"/>
    </source>
</evidence>
<evidence type="ECO:0000256" key="8">
    <source>
        <dbReference type="ARBA" id="ARBA00023033"/>
    </source>
</evidence>
<evidence type="ECO:0000256" key="1">
    <source>
        <dbReference type="ARBA" id="ARBA00001971"/>
    </source>
</evidence>
<dbReference type="InterPro" id="IPR017972">
    <property type="entry name" value="Cyt_P450_CS"/>
</dbReference>
<dbReference type="InterPro" id="IPR001128">
    <property type="entry name" value="Cyt_P450"/>
</dbReference>
<reference evidence="11 12" key="1">
    <citation type="submission" date="2014-04" db="EMBL/GenBank/DDBJ databases">
        <authorList>
            <consortium name="DOE Joint Genome Institute"/>
            <person name="Kuo A."/>
            <person name="Girlanda M."/>
            <person name="Perotto S."/>
            <person name="Kohler A."/>
            <person name="Nagy L.G."/>
            <person name="Floudas D."/>
            <person name="Copeland A."/>
            <person name="Barry K.W."/>
            <person name="Cichocki N."/>
            <person name="Veneault-Fourrey C."/>
            <person name="LaButti K."/>
            <person name="Lindquist E.A."/>
            <person name="Lipzen A."/>
            <person name="Lundell T."/>
            <person name="Morin E."/>
            <person name="Murat C."/>
            <person name="Sun H."/>
            <person name="Tunlid A."/>
            <person name="Henrissat B."/>
            <person name="Grigoriev I.V."/>
            <person name="Hibbett D.S."/>
            <person name="Martin F."/>
            <person name="Nordberg H.P."/>
            <person name="Cantor M.N."/>
            <person name="Hua S.X."/>
        </authorList>
    </citation>
    <scope>NUCLEOTIDE SEQUENCE [LARGE SCALE GENOMIC DNA]</scope>
    <source>
        <strain evidence="11 12">MUT 4182</strain>
    </source>
</reference>
<dbReference type="OrthoDB" id="3200150at2759"/>
<keyword evidence="12" id="KW-1185">Reference proteome</keyword>
<keyword evidence="7 9" id="KW-0408">Iron</keyword>
<dbReference type="SUPFAM" id="SSF48264">
    <property type="entry name" value="Cytochrome P450"/>
    <property type="match status" value="1"/>
</dbReference>
<evidence type="ECO:0008006" key="13">
    <source>
        <dbReference type="Google" id="ProtNLM"/>
    </source>
</evidence>
<organism evidence="11 12">
    <name type="scientific">Tulasnella calospora MUT 4182</name>
    <dbReference type="NCBI Taxonomy" id="1051891"/>
    <lineage>
        <taxon>Eukaryota</taxon>
        <taxon>Fungi</taxon>
        <taxon>Dikarya</taxon>
        <taxon>Basidiomycota</taxon>
        <taxon>Agaricomycotina</taxon>
        <taxon>Agaricomycetes</taxon>
        <taxon>Cantharellales</taxon>
        <taxon>Tulasnellaceae</taxon>
        <taxon>Tulasnella</taxon>
    </lineage>
</organism>
<keyword evidence="4 9" id="KW-0349">Heme</keyword>